<protein>
    <submittedName>
        <fullName evidence="2">UBA/THIF-type NAD/FAD binding protein</fullName>
    </submittedName>
</protein>
<reference evidence="3" key="1">
    <citation type="submission" date="2007-10" db="EMBL/GenBank/DDBJ databases">
        <title>Complete genome of Alkaliphilus oremlandii OhILAs.</title>
        <authorList>
            <person name="Copeland A."/>
            <person name="Lucas S."/>
            <person name="Lapidus A."/>
            <person name="Barry K."/>
            <person name="Detter J.C."/>
            <person name="Glavina del Rio T."/>
            <person name="Hammon N."/>
            <person name="Israni S."/>
            <person name="Dalin E."/>
            <person name="Tice H."/>
            <person name="Pitluck S."/>
            <person name="Chain P."/>
            <person name="Malfatti S."/>
            <person name="Shin M."/>
            <person name="Vergez L."/>
            <person name="Schmutz J."/>
            <person name="Larimer F."/>
            <person name="Land M."/>
            <person name="Hauser L."/>
            <person name="Kyrpides N."/>
            <person name="Mikhailova N."/>
            <person name="Stolz J.F."/>
            <person name="Dawson A."/>
            <person name="Fisher E."/>
            <person name="Crable B."/>
            <person name="Perera E."/>
            <person name="Lisak J."/>
            <person name="Ranganathan M."/>
            <person name="Basu P."/>
            <person name="Richardson P."/>
        </authorList>
    </citation>
    <scope>NUCLEOTIDE SEQUENCE [LARGE SCALE GENOMIC DNA]</scope>
    <source>
        <strain evidence="3">OhILAs</strain>
    </source>
</reference>
<dbReference type="Pfam" id="PF00899">
    <property type="entry name" value="ThiF"/>
    <property type="match status" value="1"/>
</dbReference>
<dbReference type="Gene3D" id="3.40.50.720">
    <property type="entry name" value="NAD(P)-binding Rossmann-like Domain"/>
    <property type="match status" value="1"/>
</dbReference>
<accession>A8MGD8</accession>
<dbReference type="HOGENOM" id="CLU_741395_0_0_9"/>
<dbReference type="RefSeq" id="WP_012159178.1">
    <property type="nucleotide sequence ID" value="NC_009922.1"/>
</dbReference>
<gene>
    <name evidence="2" type="ordered locus">Clos_1321</name>
</gene>
<keyword evidence="3" id="KW-1185">Reference proteome</keyword>
<sequence>MIAIDNVYKIRNGVDLYLVNDELLTVYFMSTRLRKQFNVSPLIIKLIENIDGIKSIGEIHKLLEKEFNKKIDISGLKEIISKFYNLNIIVKNNDRYEIEEGLSERYNRQINFFSDFLIGDNSYVDAQVKLKNSTILIFGCGAIGGDIAIQLAMCGVENFILYDYDTVEESDVSRHMFFKEKYIGLNKTDALEDYLLTINSKVKVEKINNILTPENDISNLLDRASFVINSADEPYIGYTSMKISRYCTKNKKAHFIAGGFDAHLASTGELIIPGITPCVDCYANHFKEVLKGWKPKEHPIKDRYLEIGGLSSMSLFSSSYAVIEIVKYICELIDIKSYSNTRGEFLFKSMEISYLDLVRDQNCKICGEIAYE</sequence>
<evidence type="ECO:0000313" key="3">
    <source>
        <dbReference type="Proteomes" id="UP000000269"/>
    </source>
</evidence>
<dbReference type="Proteomes" id="UP000000269">
    <property type="component" value="Chromosome"/>
</dbReference>
<dbReference type="GO" id="GO:0005737">
    <property type="term" value="C:cytoplasm"/>
    <property type="evidence" value="ECO:0007669"/>
    <property type="project" value="TreeGrafter"/>
</dbReference>
<proteinExistence type="predicted"/>
<dbReference type="InterPro" id="IPR045886">
    <property type="entry name" value="ThiF/MoeB/HesA"/>
</dbReference>
<dbReference type="AlphaFoldDB" id="A8MGD8"/>
<name>A8MGD8_ALKOO</name>
<dbReference type="KEGG" id="aoe:Clos_1321"/>
<dbReference type="SUPFAM" id="SSF69572">
    <property type="entry name" value="Activating enzymes of the ubiquitin-like proteins"/>
    <property type="match status" value="1"/>
</dbReference>
<dbReference type="InterPro" id="IPR035985">
    <property type="entry name" value="Ubiquitin-activating_enz"/>
</dbReference>
<evidence type="ECO:0000259" key="1">
    <source>
        <dbReference type="Pfam" id="PF00899"/>
    </source>
</evidence>
<dbReference type="PANTHER" id="PTHR10953">
    <property type="entry name" value="UBIQUITIN-ACTIVATING ENZYME E1"/>
    <property type="match status" value="1"/>
</dbReference>
<dbReference type="STRING" id="350688.Clos_1321"/>
<evidence type="ECO:0000313" key="2">
    <source>
        <dbReference type="EMBL" id="ABW18866.1"/>
    </source>
</evidence>
<dbReference type="InterPro" id="IPR000594">
    <property type="entry name" value="ThiF_NAD_FAD-bd"/>
</dbReference>
<dbReference type="GO" id="GO:0032446">
    <property type="term" value="P:protein modification by small protein conjugation"/>
    <property type="evidence" value="ECO:0007669"/>
    <property type="project" value="TreeGrafter"/>
</dbReference>
<dbReference type="eggNOG" id="COG0476">
    <property type="taxonomic scope" value="Bacteria"/>
</dbReference>
<feature type="domain" description="THIF-type NAD/FAD binding fold" evidence="1">
    <location>
        <begin position="106"/>
        <end position="363"/>
    </location>
</feature>
<dbReference type="GO" id="GO:0004792">
    <property type="term" value="F:thiosulfate-cyanide sulfurtransferase activity"/>
    <property type="evidence" value="ECO:0007669"/>
    <property type="project" value="TreeGrafter"/>
</dbReference>
<dbReference type="EMBL" id="CP000853">
    <property type="protein sequence ID" value="ABW18866.1"/>
    <property type="molecule type" value="Genomic_DNA"/>
</dbReference>
<dbReference type="PANTHER" id="PTHR10953:SF102">
    <property type="entry name" value="ADENYLYLTRANSFERASE AND SULFURTRANSFERASE MOCS3"/>
    <property type="match status" value="1"/>
</dbReference>
<dbReference type="GO" id="GO:0016779">
    <property type="term" value="F:nucleotidyltransferase activity"/>
    <property type="evidence" value="ECO:0007669"/>
    <property type="project" value="TreeGrafter"/>
</dbReference>
<organism evidence="2 3">
    <name type="scientific">Alkaliphilus oremlandii (strain OhILAs)</name>
    <name type="common">Clostridium oremlandii (strain OhILAs)</name>
    <dbReference type="NCBI Taxonomy" id="350688"/>
    <lineage>
        <taxon>Bacteria</taxon>
        <taxon>Bacillati</taxon>
        <taxon>Bacillota</taxon>
        <taxon>Clostridia</taxon>
        <taxon>Peptostreptococcales</taxon>
        <taxon>Natronincolaceae</taxon>
        <taxon>Alkaliphilus</taxon>
    </lineage>
</organism>
<dbReference type="GO" id="GO:0008641">
    <property type="term" value="F:ubiquitin-like modifier activating enzyme activity"/>
    <property type="evidence" value="ECO:0007669"/>
    <property type="project" value="InterPro"/>
</dbReference>